<accession>F2NYC7</accession>
<dbReference type="OrthoDB" id="366288at2"/>
<dbReference type="KEGG" id="tsu:Tresu_2564"/>
<evidence type="ECO:0000313" key="1">
    <source>
        <dbReference type="EMBL" id="AEB15426.1"/>
    </source>
</evidence>
<protein>
    <submittedName>
        <fullName evidence="1">Uncharacterized protein</fullName>
    </submittedName>
</protein>
<keyword evidence="2" id="KW-1185">Reference proteome</keyword>
<dbReference type="RefSeq" id="WP_013702676.1">
    <property type="nucleotide sequence ID" value="NC_015386.1"/>
</dbReference>
<dbReference type="eggNOG" id="COG3299">
    <property type="taxonomic scope" value="Bacteria"/>
</dbReference>
<proteinExistence type="predicted"/>
<evidence type="ECO:0000313" key="2">
    <source>
        <dbReference type="Proteomes" id="UP000006852"/>
    </source>
</evidence>
<dbReference type="Proteomes" id="UP000006852">
    <property type="component" value="Plasmid pTRESU01"/>
</dbReference>
<sequence length="988" mass="112388">MIPTVNLDDRTFDDIKNEAIRLIPRYCPEWTNHNESDPGITLIELFSWMTEMTLYRLNKVPAKTYLSMLELIGLSLTAPQSARAIIQFFPVENCNKNILIKSGTKVAAIESEKEPIIFETENSVTVRDTNIISCVNRNGENWSEVCSEGSDIHEFALFDTKNAVEHILYISSPILKYLSEGHGIQISFDSVNEITSVSDEIINHLYFEYWNGQQWQEIESLSSVSGIKKKDNVIYLKGPVDIQPCKIKDVDDLFIRAVLSDIPENYNTFFVKKITLKSIFFGEGFIPDLCISNSNGVYSVTDMNNSFMLFSENPSFNETFYISADEIFKNKNSLVKISFTFSETYVPEADNENALFAYEYWNGKDWIKLDGEKNNFTDGTFGFKQGGIVSFQIPKDISQVSINNEEHLWLRIRLITKDFAIGGNYVQNEKGTWEWHFGSRVQSPLLNKIRITYNAPVQLPQKLYSCSNFKWINLFDKTDKNKGELKLFDIEEDELPALYMGFNNKISEGSFSVYFRINEDGKARKAKDLDLEFLSLTKPKENDSRWVVLEWQCWNGEKWEKIEASDFTDSFHESGFINFIVPEGLKVASFFNKQGFWLRCVKLNGSFEKVPVIKSIIINSVYAANQDTYKNEILGSANGAPNQICNVSHPHLLPGIKLSINENSIPSNNELKIMKEEGIDQPYKETDKGIWVTYKEVPNFYNSTSFSRHFVVDYATGKIMFGDGIHGINPPKGKFNIRADEYKVGGGEKGNIAAHKIQFMTQSIPYIAGCNNPFASEGGCDMETVDSLKSRAAGVFKSLNRAVTADDFQWLSREASSSVGRAYCPKKKTKNGEIRTIIIPEIDSGSTYETKLMPSRELIRRVRNYLDDRKVVGNKIVVSAPCYRDFSIKIMLEFKSNIFDFETEKQKIKENLILFFHSLVGSNGQGWEFGKSVTVGAILKQLEKINSILSVNETQIFDIDADVSVDELSLQDDELPYLSSVMIIEKGK</sequence>
<geneLocation type="plasmid" evidence="1 2">
    <name>pTRESU01</name>
</geneLocation>
<keyword evidence="1" id="KW-0614">Plasmid</keyword>
<reference evidence="2" key="1">
    <citation type="submission" date="2011-04" db="EMBL/GenBank/DDBJ databases">
        <title>The complete genome of plasmid of Treponema succinifaciens DSM 2489.</title>
        <authorList>
            <person name="Lucas S."/>
            <person name="Copeland A."/>
            <person name="Lapidus A."/>
            <person name="Bruce D."/>
            <person name="Goodwin L."/>
            <person name="Pitluck S."/>
            <person name="Peters L."/>
            <person name="Kyrpides N."/>
            <person name="Mavromatis K."/>
            <person name="Ivanova N."/>
            <person name="Ovchinnikova G."/>
            <person name="Teshima H."/>
            <person name="Detter J.C."/>
            <person name="Tapia R."/>
            <person name="Han C."/>
            <person name="Land M."/>
            <person name="Hauser L."/>
            <person name="Markowitz V."/>
            <person name="Cheng J.-F."/>
            <person name="Hugenholtz P."/>
            <person name="Woyke T."/>
            <person name="Wu D."/>
            <person name="Gronow S."/>
            <person name="Wellnitz S."/>
            <person name="Brambilla E."/>
            <person name="Klenk H.-P."/>
            <person name="Eisen J.A."/>
        </authorList>
    </citation>
    <scope>NUCLEOTIDE SEQUENCE [LARGE SCALE GENOMIC DNA]</scope>
    <source>
        <strain evidence="2">ATCC 33096 / DSM 2489 / 6091</strain>
        <plasmid evidence="2">Plasmid pTRESU01</plasmid>
    </source>
</reference>
<dbReference type="EMBL" id="CP002632">
    <property type="protein sequence ID" value="AEB15426.1"/>
    <property type="molecule type" value="Genomic_DNA"/>
</dbReference>
<name>F2NYC7_TRES6</name>
<gene>
    <name evidence="1" type="ordered locus">Tresu_2564</name>
</gene>
<organism evidence="1 2">
    <name type="scientific">Treponema succinifaciens (strain ATCC 33096 / DSM 2489 / 6091)</name>
    <dbReference type="NCBI Taxonomy" id="869209"/>
    <lineage>
        <taxon>Bacteria</taxon>
        <taxon>Pseudomonadati</taxon>
        <taxon>Spirochaetota</taxon>
        <taxon>Spirochaetia</taxon>
        <taxon>Spirochaetales</taxon>
        <taxon>Treponemataceae</taxon>
        <taxon>Treponema</taxon>
    </lineage>
</organism>
<dbReference type="AlphaFoldDB" id="F2NYC7"/>
<dbReference type="HOGENOM" id="CLU_007726_0_0_12"/>
<dbReference type="GeneID" id="302999677"/>